<dbReference type="InterPro" id="IPR004179">
    <property type="entry name" value="Sec63-dom"/>
</dbReference>
<dbReference type="Gene3D" id="3.40.50.300">
    <property type="entry name" value="P-loop containing nucleotide triphosphate hydrolases"/>
    <property type="match status" value="3"/>
</dbReference>
<feature type="region of interest" description="Disordered" evidence="11">
    <location>
        <begin position="1113"/>
        <end position="1247"/>
    </location>
</feature>
<dbReference type="SMART" id="SM00487">
    <property type="entry name" value="DEXDc"/>
    <property type="match status" value="1"/>
</dbReference>
<name>A0ABR3U4U2_9PEZI</name>
<dbReference type="InterPro" id="IPR036388">
    <property type="entry name" value="WH-like_DNA-bd_sf"/>
</dbReference>
<dbReference type="EC" id="5.6.2.4" evidence="9"/>
<accession>A0ABR3U4U2</accession>
<dbReference type="Pfam" id="PF23445">
    <property type="entry name" value="WHD_SNRNP200"/>
    <property type="match status" value="1"/>
</dbReference>
<feature type="compositionally biased region" description="Polar residues" evidence="11">
    <location>
        <begin position="1059"/>
        <end position="1068"/>
    </location>
</feature>
<dbReference type="SUPFAM" id="SSF52540">
    <property type="entry name" value="P-loop containing nucleoside triphosphate hydrolases"/>
    <property type="match status" value="1"/>
</dbReference>
<dbReference type="PANTHER" id="PTHR47835">
    <property type="entry name" value="HFM1, ATP DEPENDENT DNA HELICASE HOMOLOG"/>
    <property type="match status" value="1"/>
</dbReference>
<dbReference type="SMART" id="SM00490">
    <property type="entry name" value="HELICc"/>
    <property type="match status" value="1"/>
</dbReference>
<comment type="catalytic activity">
    <reaction evidence="8">
        <text>Couples ATP hydrolysis with the unwinding of duplex DNA by translocating in the 3'-5' direction.</text>
        <dbReference type="EC" id="5.6.2.4"/>
    </reaction>
</comment>
<feature type="compositionally biased region" description="Pro residues" evidence="11">
    <location>
        <begin position="1228"/>
        <end position="1242"/>
    </location>
</feature>
<evidence type="ECO:0000256" key="4">
    <source>
        <dbReference type="ARBA" id="ARBA00022806"/>
    </source>
</evidence>
<evidence type="ECO:0000259" key="12">
    <source>
        <dbReference type="PROSITE" id="PS51192"/>
    </source>
</evidence>
<evidence type="ECO:0000256" key="6">
    <source>
        <dbReference type="ARBA" id="ARBA00023235"/>
    </source>
</evidence>
<evidence type="ECO:0000259" key="13">
    <source>
        <dbReference type="PROSITE" id="PS51194"/>
    </source>
</evidence>
<dbReference type="InterPro" id="IPR011545">
    <property type="entry name" value="DEAD/DEAH_box_helicase_dom"/>
</dbReference>
<feature type="compositionally biased region" description="Low complexity" evidence="11">
    <location>
        <begin position="1147"/>
        <end position="1159"/>
    </location>
</feature>
<proteinExistence type="inferred from homology"/>
<dbReference type="EMBL" id="JAKEKT020000001">
    <property type="protein sequence ID" value="KAL1651912.1"/>
    <property type="molecule type" value="Genomic_DNA"/>
</dbReference>
<dbReference type="Pfam" id="PF00270">
    <property type="entry name" value="DEAD"/>
    <property type="match status" value="1"/>
</dbReference>
<keyword evidence="15" id="KW-1185">Reference proteome</keyword>
<protein>
    <recommendedName>
        <fullName evidence="9">DNA 3'-5' helicase</fullName>
        <ecNumber evidence="9">5.6.2.4</ecNumber>
    </recommendedName>
</protein>
<dbReference type="InterPro" id="IPR001650">
    <property type="entry name" value="Helicase_C-like"/>
</dbReference>
<dbReference type="SUPFAM" id="SSF158702">
    <property type="entry name" value="Sec63 N-terminal domain-like"/>
    <property type="match status" value="1"/>
</dbReference>
<feature type="compositionally biased region" description="Low complexity" evidence="11">
    <location>
        <begin position="1209"/>
        <end position="1223"/>
    </location>
</feature>
<feature type="region of interest" description="Disordered" evidence="11">
    <location>
        <begin position="1"/>
        <end position="39"/>
    </location>
</feature>
<dbReference type="InterPro" id="IPR014001">
    <property type="entry name" value="Helicase_ATP-bd"/>
</dbReference>
<comment type="catalytic activity">
    <reaction evidence="10">
        <text>ATP + H2O = ADP + phosphate + H(+)</text>
        <dbReference type="Rhea" id="RHEA:13065"/>
        <dbReference type="ChEBI" id="CHEBI:15377"/>
        <dbReference type="ChEBI" id="CHEBI:15378"/>
        <dbReference type="ChEBI" id="CHEBI:30616"/>
        <dbReference type="ChEBI" id="CHEBI:43474"/>
        <dbReference type="ChEBI" id="CHEBI:456216"/>
        <dbReference type="EC" id="5.6.2.4"/>
    </reaction>
</comment>
<evidence type="ECO:0000256" key="1">
    <source>
        <dbReference type="ARBA" id="ARBA00010140"/>
    </source>
</evidence>
<keyword evidence="5" id="KW-0067">ATP-binding</keyword>
<dbReference type="Gene3D" id="1.10.10.10">
    <property type="entry name" value="Winged helix-like DNA-binding domain superfamily/Winged helix DNA-binding domain"/>
    <property type="match status" value="1"/>
</dbReference>
<keyword evidence="7" id="KW-0469">Meiosis</keyword>
<evidence type="ECO:0000256" key="11">
    <source>
        <dbReference type="SAM" id="MobiDB-lite"/>
    </source>
</evidence>
<dbReference type="GO" id="GO:0004386">
    <property type="term" value="F:helicase activity"/>
    <property type="evidence" value="ECO:0007669"/>
    <property type="project" value="UniProtKB-KW"/>
</dbReference>
<dbReference type="PROSITE" id="PS51192">
    <property type="entry name" value="HELICASE_ATP_BIND_1"/>
    <property type="match status" value="1"/>
</dbReference>
<evidence type="ECO:0000256" key="10">
    <source>
        <dbReference type="ARBA" id="ARBA00048988"/>
    </source>
</evidence>
<evidence type="ECO:0000256" key="8">
    <source>
        <dbReference type="ARBA" id="ARBA00034617"/>
    </source>
</evidence>
<dbReference type="Proteomes" id="UP001521184">
    <property type="component" value="Unassembled WGS sequence"/>
</dbReference>
<dbReference type="Pfam" id="PF02889">
    <property type="entry name" value="Sec63"/>
    <property type="match status" value="1"/>
</dbReference>
<dbReference type="CDD" id="cd18795">
    <property type="entry name" value="SF2_C_Ski2"/>
    <property type="match status" value="1"/>
</dbReference>
<keyword evidence="2" id="KW-0547">Nucleotide-binding</keyword>
<evidence type="ECO:0000256" key="5">
    <source>
        <dbReference type="ARBA" id="ARBA00022840"/>
    </source>
</evidence>
<feature type="compositionally biased region" description="Basic and acidic residues" evidence="11">
    <location>
        <begin position="1121"/>
        <end position="1130"/>
    </location>
</feature>
<dbReference type="Gene3D" id="1.10.3380.10">
    <property type="entry name" value="Sec63 N-terminal domain-like domain"/>
    <property type="match status" value="1"/>
</dbReference>
<dbReference type="Pfam" id="PF00271">
    <property type="entry name" value="Helicase_C"/>
    <property type="match status" value="1"/>
</dbReference>
<evidence type="ECO:0000313" key="14">
    <source>
        <dbReference type="EMBL" id="KAL1651912.1"/>
    </source>
</evidence>
<reference evidence="14 15" key="1">
    <citation type="journal article" date="2023" name="Plant Dis.">
        <title>First Report of Diplodia intermedia Causing Canker and Dieback Diseases on Apple Trees in Canada.</title>
        <authorList>
            <person name="Ellouze W."/>
            <person name="Ilyukhin E."/>
            <person name="Sulman M."/>
            <person name="Ali S."/>
        </authorList>
    </citation>
    <scope>NUCLEOTIDE SEQUENCE [LARGE SCALE GENOMIC DNA]</scope>
    <source>
        <strain evidence="14 15">M45-28</strain>
    </source>
</reference>
<dbReference type="PROSITE" id="PS51194">
    <property type="entry name" value="HELICASE_CTER"/>
    <property type="match status" value="1"/>
</dbReference>
<evidence type="ECO:0000256" key="3">
    <source>
        <dbReference type="ARBA" id="ARBA00022801"/>
    </source>
</evidence>
<evidence type="ECO:0000256" key="2">
    <source>
        <dbReference type="ARBA" id="ARBA00022741"/>
    </source>
</evidence>
<comment type="caution">
    <text evidence="14">The sequence shown here is derived from an EMBL/GenBank/DDBJ whole genome shotgun (WGS) entry which is preliminary data.</text>
</comment>
<evidence type="ECO:0000313" key="15">
    <source>
        <dbReference type="Proteomes" id="UP001521184"/>
    </source>
</evidence>
<dbReference type="InterPro" id="IPR027417">
    <property type="entry name" value="P-loop_NTPase"/>
</dbReference>
<evidence type="ECO:0000256" key="9">
    <source>
        <dbReference type="ARBA" id="ARBA00034808"/>
    </source>
</evidence>
<feature type="domain" description="Helicase ATP-binding" evidence="12">
    <location>
        <begin position="137"/>
        <end position="311"/>
    </location>
</feature>
<keyword evidence="3" id="KW-0378">Hydrolase</keyword>
<dbReference type="SMART" id="SM00973">
    <property type="entry name" value="Sec63"/>
    <property type="match status" value="1"/>
</dbReference>
<sequence length="1264" mass="141590">MDDSVFEMLDGLETQARPHDSGHSTQHSRVTDAHGGYGSFQPAAHHRQYRLYRHEMSRRENDGHIERRHPHDYDQFEGDVSFDDFDFIRSQPLQRPKRNGMPLVQGIELVSTHELPDRFRTVFPFPAFNAVQSKCFKDVYGTDNNFVVSAPTGSGKTVIFELAILRLMSGHASGSFKAVYQAPTKALCCERQRDWEKKFKPLDLKVKELTGDTTNEQLHDVQTADLIVTTPEKWDSMTRRWKDHERLVQMVKLFLIDEVHILKEDRGATLEAVVSRMKSVGTDVRFVALSATVPNFEDIATWLGKDSTNQDIPARKERFGEEFRPVQLQKHVLGFGGNNPSDFAFDKVLNAKLPGIIARYSQKKPIMVFCFTRKSCEETANSLAKWWNEITGVAFHHAGLSLNDKQAVEKAYLAGELKVICCTSTLAVGVNLPCHFVIIKNTITYVHPSTRECSDLEIMQMLGRAGRPQFDDNAVAVIITKNEKVRRYEMMVSGKEILESRLHLNLIEHLNAEIGLRTIWDLQSAKKWLRGTFLYVRLQKNPTHYEIEGDVPGSTLDERLEHICARGLELLACSDLAEGEPKIQLTEYGEIMARYAARLDTMQHFIALEPQAKLSEILSAICSASEFREIRFRQTEKRFYKTINLSPAIKFPIPVNLDLTPHKISLIIQAVLGGADLPSDEDLARQRTQYNQDLNLVFQHTRRLIRCVVDCAIHKEDSVMVRNALILSRSMCSRVWDDSPWTMKQIESIGPVGVRKLVNAGMRSIDELELAEAQRLETVLGKHPPYGDSLLARVKEFPKLRVSLRQMKGVERRSAQTVTVNFKAEIGFMNEKPPLTLGRGPSRIPLFICLMAETDEYGDGGIDDSDLVDVDEFVDIDKLPEYGSVNLAAGSRRSQKTVTQGMLGTSRTGQAVDAQAGAHGNGAPKRLDNGKWACNHKCKNKQQCKHTCCKEGLDKAPKPAKTTGPEAGNTTQRGKKCPNNKHLITDGKTQTRLYPSKRGLNTGAGTPRNVESLDLTGTSGLESQPVPQARQGYEKLRAEAKHARPETTPVSREREEETNQPITSENDYTEEMASTQAYGAKSNSAYHAQQDDEYMFHDDGDFFADLMAGVAFLDQNPGPRAPEKKPEEVRGQQQAAPPAIPRDLAPPKESLPSLKPSRSWSPEHPLGSLRPTLQERSYTSTPPPRSAGGSTSSMGSPRVARKPLRALDTSSVRSQSTTSSRLRCTNPDPDPLSPEEPSPKVIPPGLEDIDPWLIEEYAAFVNFT</sequence>
<dbReference type="InterPro" id="IPR057842">
    <property type="entry name" value="WH_MER3"/>
</dbReference>
<gene>
    <name evidence="14" type="primary">HFM1</name>
    <name evidence="14" type="ORF">SLS58_000035</name>
</gene>
<feature type="compositionally biased region" description="Basic and acidic residues" evidence="11">
    <location>
        <begin position="1039"/>
        <end position="1057"/>
    </location>
</feature>
<feature type="region of interest" description="Disordered" evidence="11">
    <location>
        <begin position="1039"/>
        <end position="1068"/>
    </location>
</feature>
<dbReference type="PANTHER" id="PTHR47835:SF3">
    <property type="entry name" value="HELICASE FOR MEIOSIS 1"/>
    <property type="match status" value="1"/>
</dbReference>
<keyword evidence="6" id="KW-0413">Isomerase</keyword>
<keyword evidence="4 14" id="KW-0347">Helicase</keyword>
<organism evidence="14 15">
    <name type="scientific">Diplodia intermedia</name>
    <dbReference type="NCBI Taxonomy" id="856260"/>
    <lineage>
        <taxon>Eukaryota</taxon>
        <taxon>Fungi</taxon>
        <taxon>Dikarya</taxon>
        <taxon>Ascomycota</taxon>
        <taxon>Pezizomycotina</taxon>
        <taxon>Dothideomycetes</taxon>
        <taxon>Dothideomycetes incertae sedis</taxon>
        <taxon>Botryosphaeriales</taxon>
        <taxon>Botryosphaeriaceae</taxon>
        <taxon>Diplodia</taxon>
    </lineage>
</organism>
<comment type="similarity">
    <text evidence="1">Belongs to the helicase family. SKI2 subfamily.</text>
</comment>
<evidence type="ECO:0000256" key="7">
    <source>
        <dbReference type="ARBA" id="ARBA00023254"/>
    </source>
</evidence>
<feature type="region of interest" description="Disordered" evidence="11">
    <location>
        <begin position="955"/>
        <end position="983"/>
    </location>
</feature>
<dbReference type="InterPro" id="IPR052247">
    <property type="entry name" value="Meiotic_Crossover_Helicase"/>
</dbReference>
<feature type="domain" description="Helicase C-terminal" evidence="13">
    <location>
        <begin position="352"/>
        <end position="514"/>
    </location>
</feature>